<dbReference type="InterPro" id="IPR005467">
    <property type="entry name" value="His_kinase_dom"/>
</dbReference>
<keyword evidence="5" id="KW-0418">Kinase</keyword>
<dbReference type="Pfam" id="PF00072">
    <property type="entry name" value="Response_reg"/>
    <property type="match status" value="1"/>
</dbReference>
<evidence type="ECO:0000259" key="11">
    <source>
        <dbReference type="PROSITE" id="PS50113"/>
    </source>
</evidence>
<evidence type="ECO:0000313" key="14">
    <source>
        <dbReference type="Proteomes" id="UP001501581"/>
    </source>
</evidence>
<dbReference type="PROSITE" id="PS50113">
    <property type="entry name" value="PAC"/>
    <property type="match status" value="1"/>
</dbReference>
<dbReference type="Gene3D" id="1.10.287.130">
    <property type="match status" value="1"/>
</dbReference>
<keyword evidence="5" id="KW-0808">Transferase</keyword>
<dbReference type="CDD" id="cd16922">
    <property type="entry name" value="HATPase_EvgS-ArcB-TorS-like"/>
    <property type="match status" value="1"/>
</dbReference>
<dbReference type="SMART" id="SM00448">
    <property type="entry name" value="REC"/>
    <property type="match status" value="1"/>
</dbReference>
<dbReference type="InterPro" id="IPR008207">
    <property type="entry name" value="Sig_transdc_His_kin_Hpt_dom"/>
</dbReference>
<dbReference type="PANTHER" id="PTHR45339:SF5">
    <property type="entry name" value="HISTIDINE KINASE"/>
    <property type="match status" value="1"/>
</dbReference>
<dbReference type="CDD" id="cd00130">
    <property type="entry name" value="PAS"/>
    <property type="match status" value="1"/>
</dbReference>
<dbReference type="CDD" id="cd17546">
    <property type="entry name" value="REC_hyHK_CKI1_RcsC-like"/>
    <property type="match status" value="1"/>
</dbReference>
<comment type="caution">
    <text evidence="13">The sequence shown here is derived from an EMBL/GenBank/DDBJ whole genome shotgun (WGS) entry which is preliminary data.</text>
</comment>
<dbReference type="Gene3D" id="3.30.450.20">
    <property type="entry name" value="PAS domain"/>
    <property type="match status" value="1"/>
</dbReference>
<feature type="domain" description="Response regulatory" evidence="10">
    <location>
        <begin position="798"/>
        <end position="917"/>
    </location>
</feature>
<dbReference type="SUPFAM" id="SSF55874">
    <property type="entry name" value="ATPase domain of HSP90 chaperone/DNA topoisomerase II/histidine kinase"/>
    <property type="match status" value="1"/>
</dbReference>
<feature type="domain" description="HPt" evidence="12">
    <location>
        <begin position="942"/>
        <end position="1041"/>
    </location>
</feature>
<evidence type="ECO:0000256" key="2">
    <source>
        <dbReference type="ARBA" id="ARBA00004236"/>
    </source>
</evidence>
<proteinExistence type="predicted"/>
<sequence length="1041" mass="111402">MAKTSDTVERAESSHATWVVAPTGETTALSPALRELLGVAPGEEAGATAADRISIIDTGRAPTDADERWVHVLVTTPTGPCLMEAREQPQLDDHGALASTTYHLLAPGSRTAHLLRQVDLMVEAQQIAHVGSWYWYPATREIWWSEELYRLYRVDPASSPSVEDSQRLIHPEDRVALEQAVASAFAGQPHIEWEGRLMLPEGGVRWIREVADAEFDQHGTLIRLCGTAQDITELRRAATLAAEAQERLILMQAVAEGAVQTATLAEVIELTVRAVIQHTYWEPVTAHLLPGWMAAESLVTLPLPRREQQGAPTTATAEASEQLLAAVQRSARVTAVPIEAASGGRTLAGVPVVLDSEPVAVLQFEVDRDGLDEQTVNALNQLAALLASVAEREHAAHSLREARDAATLAAARKAELLAVMSHEIRTPMSGALGLVDLLLETPLDERQQRMATAMREAGDALLRVVNAVLDLSRADSGRLVAKTIEFDLRAVVEGAVSLLAGPAHQKGLELILDIDQAVAEQVVGDPDLLAQAITNLCANAVKFTDHGYVRVAVGPDLEDPLGESLAVVVSDTGVGIPNAETGWIFEPFAQSDQSSTRHYDGTGLGLSITRSIAETLSGSIRCRSEVAVGSSFTMSLPLPPAGHRQPQHRWLEDAAVLIADAHPVAARALTRLLDGAGAEVSALAGSALADRLAHWDTPRPRRLVIVDGDPTSDRLAELADLADLAEAARGDAGAAVVVLVPDAAAAGEEAARSLGLTTLTKPVRRDALYRAARQAFGDPLPEVPGPQTDGAAPHRLLEVLIVEDNPVNQLVAAGFVESLGHRVTVVDNGAEASSALRQEHGYDVVLMDCRMPGMDGYETTRITREHEAGTGRHVPIVALTASVLLEEQERAYESGMDGVLAKPIDRDKLAATLQLWGGQPRISPTPSDELAPLLAVERVRELRGLSKDGVDLFSRARRSFLDSFETDLASLADAVADESGALPRIAHSLAGSAHTVGLARLGTLLSALERRCASEPADRLHRRFDEIQLTARASVSVLREF</sequence>
<dbReference type="PANTHER" id="PTHR45339">
    <property type="entry name" value="HYBRID SIGNAL TRANSDUCTION HISTIDINE KINASE J"/>
    <property type="match status" value="1"/>
</dbReference>
<dbReference type="SUPFAM" id="SSF55785">
    <property type="entry name" value="PYP-like sensor domain (PAS domain)"/>
    <property type="match status" value="1"/>
</dbReference>
<dbReference type="SMART" id="SM00387">
    <property type="entry name" value="HATPase_c"/>
    <property type="match status" value="1"/>
</dbReference>
<dbReference type="PROSITE" id="PS50110">
    <property type="entry name" value="RESPONSE_REGULATORY"/>
    <property type="match status" value="1"/>
</dbReference>
<evidence type="ECO:0000256" key="7">
    <source>
        <dbReference type="PROSITE-ProRule" id="PRU00110"/>
    </source>
</evidence>
<dbReference type="InterPro" id="IPR001789">
    <property type="entry name" value="Sig_transdc_resp-reg_receiver"/>
</dbReference>
<evidence type="ECO:0000256" key="1">
    <source>
        <dbReference type="ARBA" id="ARBA00000085"/>
    </source>
</evidence>
<accession>A0ABN1TSV3</accession>
<evidence type="ECO:0000313" key="13">
    <source>
        <dbReference type="EMBL" id="GAA1100619.1"/>
    </source>
</evidence>
<dbReference type="Gene3D" id="1.20.120.160">
    <property type="entry name" value="HPT domain"/>
    <property type="match status" value="1"/>
</dbReference>
<dbReference type="SUPFAM" id="SSF52172">
    <property type="entry name" value="CheY-like"/>
    <property type="match status" value="2"/>
</dbReference>
<evidence type="ECO:0000259" key="12">
    <source>
        <dbReference type="PROSITE" id="PS50894"/>
    </source>
</evidence>
<keyword evidence="14" id="KW-1185">Reference proteome</keyword>
<comment type="subcellular location">
    <subcellularLocation>
        <location evidence="2">Cell membrane</location>
    </subcellularLocation>
</comment>
<evidence type="ECO:0000256" key="4">
    <source>
        <dbReference type="ARBA" id="ARBA00022553"/>
    </source>
</evidence>
<protein>
    <recommendedName>
        <fullName evidence="3">histidine kinase</fullName>
        <ecNumber evidence="3">2.7.13.3</ecNumber>
    </recommendedName>
</protein>
<dbReference type="InterPro" id="IPR000014">
    <property type="entry name" value="PAS"/>
</dbReference>
<dbReference type="PRINTS" id="PR00344">
    <property type="entry name" value="BCTRLSENSOR"/>
</dbReference>
<dbReference type="PROSITE" id="PS50894">
    <property type="entry name" value="HPT"/>
    <property type="match status" value="1"/>
</dbReference>
<dbReference type="InterPro" id="IPR036641">
    <property type="entry name" value="HPT_dom_sf"/>
</dbReference>
<dbReference type="Pfam" id="PF08447">
    <property type="entry name" value="PAS_3"/>
    <property type="match status" value="1"/>
</dbReference>
<dbReference type="InterPro" id="IPR003594">
    <property type="entry name" value="HATPase_dom"/>
</dbReference>
<dbReference type="SMART" id="SM00388">
    <property type="entry name" value="HisKA"/>
    <property type="match status" value="1"/>
</dbReference>
<dbReference type="Proteomes" id="UP001501581">
    <property type="component" value="Unassembled WGS sequence"/>
</dbReference>
<keyword evidence="4 8" id="KW-0597">Phosphoprotein</keyword>
<evidence type="ECO:0000256" key="6">
    <source>
        <dbReference type="ARBA" id="ARBA00023012"/>
    </source>
</evidence>
<comment type="catalytic activity">
    <reaction evidence="1">
        <text>ATP + protein L-histidine = ADP + protein N-phospho-L-histidine.</text>
        <dbReference type="EC" id="2.7.13.3"/>
    </reaction>
</comment>
<dbReference type="PROSITE" id="PS50109">
    <property type="entry name" value="HIS_KIN"/>
    <property type="match status" value="1"/>
</dbReference>
<dbReference type="Pfam" id="PF00512">
    <property type="entry name" value="HisKA"/>
    <property type="match status" value="1"/>
</dbReference>
<dbReference type="InterPro" id="IPR000700">
    <property type="entry name" value="PAS-assoc_C"/>
</dbReference>
<dbReference type="EC" id="2.7.13.3" evidence="3"/>
<dbReference type="InterPro" id="IPR011006">
    <property type="entry name" value="CheY-like_superfamily"/>
</dbReference>
<feature type="modified residue" description="4-aspartylphosphate" evidence="8">
    <location>
        <position position="848"/>
    </location>
</feature>
<evidence type="ECO:0000256" key="3">
    <source>
        <dbReference type="ARBA" id="ARBA00012438"/>
    </source>
</evidence>
<feature type="modified residue" description="Phosphohistidine" evidence="7">
    <location>
        <position position="987"/>
    </location>
</feature>
<gene>
    <name evidence="13" type="ORF">GCM10009668_18230</name>
</gene>
<dbReference type="InterPro" id="IPR035965">
    <property type="entry name" value="PAS-like_dom_sf"/>
</dbReference>
<evidence type="ECO:0000259" key="10">
    <source>
        <dbReference type="PROSITE" id="PS50110"/>
    </source>
</evidence>
<evidence type="ECO:0000259" key="9">
    <source>
        <dbReference type="PROSITE" id="PS50109"/>
    </source>
</evidence>
<dbReference type="InterPro" id="IPR036097">
    <property type="entry name" value="HisK_dim/P_sf"/>
</dbReference>
<dbReference type="InterPro" id="IPR001610">
    <property type="entry name" value="PAC"/>
</dbReference>
<feature type="domain" description="Histidine kinase" evidence="9">
    <location>
        <begin position="419"/>
        <end position="640"/>
    </location>
</feature>
<evidence type="ECO:0000256" key="8">
    <source>
        <dbReference type="PROSITE-ProRule" id="PRU00169"/>
    </source>
</evidence>
<dbReference type="SUPFAM" id="SSF47384">
    <property type="entry name" value="Homodimeric domain of signal transducing histidine kinase"/>
    <property type="match status" value="1"/>
</dbReference>
<dbReference type="EMBL" id="BAAALG010000007">
    <property type="protein sequence ID" value="GAA1100619.1"/>
    <property type="molecule type" value="Genomic_DNA"/>
</dbReference>
<feature type="domain" description="PAC" evidence="11">
    <location>
        <begin position="191"/>
        <end position="243"/>
    </location>
</feature>
<dbReference type="Pfam" id="PF02518">
    <property type="entry name" value="HATPase_c"/>
    <property type="match status" value="1"/>
</dbReference>
<dbReference type="Gene3D" id="3.30.565.10">
    <property type="entry name" value="Histidine kinase-like ATPase, C-terminal domain"/>
    <property type="match status" value="1"/>
</dbReference>
<reference evidence="13 14" key="1">
    <citation type="journal article" date="2019" name="Int. J. Syst. Evol. Microbiol.">
        <title>The Global Catalogue of Microorganisms (GCM) 10K type strain sequencing project: providing services to taxonomists for standard genome sequencing and annotation.</title>
        <authorList>
            <consortium name="The Broad Institute Genomics Platform"/>
            <consortium name="The Broad Institute Genome Sequencing Center for Infectious Disease"/>
            <person name="Wu L."/>
            <person name="Ma J."/>
        </authorList>
    </citation>
    <scope>NUCLEOTIDE SEQUENCE [LARGE SCALE GENOMIC DNA]</scope>
    <source>
        <strain evidence="13 14">JCM 13008</strain>
    </source>
</reference>
<dbReference type="InterPro" id="IPR013655">
    <property type="entry name" value="PAS_fold_3"/>
</dbReference>
<dbReference type="CDD" id="cd00082">
    <property type="entry name" value="HisKA"/>
    <property type="match status" value="1"/>
</dbReference>
<dbReference type="Gene3D" id="3.40.50.2300">
    <property type="match status" value="2"/>
</dbReference>
<dbReference type="InterPro" id="IPR004358">
    <property type="entry name" value="Sig_transdc_His_kin-like_C"/>
</dbReference>
<dbReference type="Gene3D" id="2.10.70.100">
    <property type="match status" value="1"/>
</dbReference>
<dbReference type="SUPFAM" id="SSF47226">
    <property type="entry name" value="Histidine-containing phosphotransfer domain, HPT domain"/>
    <property type="match status" value="1"/>
</dbReference>
<dbReference type="Pfam" id="PF01627">
    <property type="entry name" value="Hpt"/>
    <property type="match status" value="1"/>
</dbReference>
<dbReference type="InterPro" id="IPR036890">
    <property type="entry name" value="HATPase_C_sf"/>
</dbReference>
<evidence type="ECO:0000256" key="5">
    <source>
        <dbReference type="ARBA" id="ARBA00022777"/>
    </source>
</evidence>
<keyword evidence="6" id="KW-0902">Two-component regulatory system</keyword>
<dbReference type="SMART" id="SM00086">
    <property type="entry name" value="PAC"/>
    <property type="match status" value="1"/>
</dbReference>
<dbReference type="RefSeq" id="WP_343993575.1">
    <property type="nucleotide sequence ID" value="NZ_BAAALG010000007.1"/>
</dbReference>
<organism evidence="13 14">
    <name type="scientific">Nocardioides dubius</name>
    <dbReference type="NCBI Taxonomy" id="317019"/>
    <lineage>
        <taxon>Bacteria</taxon>
        <taxon>Bacillati</taxon>
        <taxon>Actinomycetota</taxon>
        <taxon>Actinomycetes</taxon>
        <taxon>Propionibacteriales</taxon>
        <taxon>Nocardioidaceae</taxon>
        <taxon>Nocardioides</taxon>
    </lineage>
</organism>
<name>A0ABN1TSV3_9ACTN</name>
<dbReference type="InterPro" id="IPR003661">
    <property type="entry name" value="HisK_dim/P_dom"/>
</dbReference>